<evidence type="ECO:0000313" key="2">
    <source>
        <dbReference type="EMBL" id="EXG83227.1"/>
    </source>
</evidence>
<dbReference type="GO" id="GO:0008233">
    <property type="term" value="F:peptidase activity"/>
    <property type="evidence" value="ECO:0007669"/>
    <property type="project" value="UniProtKB-KW"/>
</dbReference>
<proteinExistence type="predicted"/>
<dbReference type="AlphaFoldDB" id="A0A011A146"/>
<gene>
    <name evidence="2" type="ORF">SacsacDRAFT_0192</name>
</gene>
<protein>
    <submittedName>
        <fullName evidence="2">Putative Zn-dependent protease</fullName>
    </submittedName>
</protein>
<dbReference type="Proteomes" id="UP000053380">
    <property type="component" value="Unassembled WGS sequence"/>
</dbReference>
<dbReference type="EMBL" id="JFBU01000001">
    <property type="protein sequence ID" value="EXG83227.1"/>
    <property type="molecule type" value="Genomic_DNA"/>
</dbReference>
<dbReference type="PATRIC" id="fig|915437.3.peg.197"/>
<accession>A0A011A146</accession>
<dbReference type="GO" id="GO:0006508">
    <property type="term" value="P:proteolysis"/>
    <property type="evidence" value="ECO:0007669"/>
    <property type="project" value="UniProtKB-KW"/>
</dbReference>
<dbReference type="OrthoDB" id="148961at2"/>
<keyword evidence="2" id="KW-0645">Protease</keyword>
<sequence length="309" mass="34498">MKITTLRSDKVYRRIMQLPQEEKREAYREQMLAPFQGKWEIQQIPFRADSPGGFDVLTLNDLMYLPANEIDESALAQVNEISSDAFWAACEKVVSDSFSSFGQQGIALPVQKVVFTVLLGNPDSELLRINQGYSGDGGIPGYILTVLTPNAYTLPRITAALAHECNHNVRYQFIKWDMNVTLAELIVSEGLAENFAVSRCGEKWLGPWVSKTDTQTLNRVIKPMLKPALNLQGWHNIAPRLYGDEIAALQGMSPAGLPYGAGYACGYHLIRHYLRKTGESIEQATLKSADEILKVTEDYWHAESVVDGT</sequence>
<keyword evidence="2" id="KW-0378">Hydrolase</keyword>
<feature type="domain" description="DUF2268" evidence="1">
    <location>
        <begin position="86"/>
        <end position="294"/>
    </location>
</feature>
<organism evidence="2 3">
    <name type="scientific">Saccharibacillus sacchari DSM 19268</name>
    <dbReference type="NCBI Taxonomy" id="915437"/>
    <lineage>
        <taxon>Bacteria</taxon>
        <taxon>Bacillati</taxon>
        <taxon>Bacillota</taxon>
        <taxon>Bacilli</taxon>
        <taxon>Bacillales</taxon>
        <taxon>Paenibacillaceae</taxon>
        <taxon>Saccharibacillus</taxon>
    </lineage>
</organism>
<evidence type="ECO:0000259" key="1">
    <source>
        <dbReference type="Pfam" id="PF10026"/>
    </source>
</evidence>
<dbReference type="HOGENOM" id="CLU_078234_0_0_9"/>
<dbReference type="RefSeq" id="WP_037282546.1">
    <property type="nucleotide sequence ID" value="NZ_KK073875.1"/>
</dbReference>
<keyword evidence="3" id="KW-1185">Reference proteome</keyword>
<reference evidence="2 3" key="1">
    <citation type="submission" date="2013-07" db="EMBL/GenBank/DDBJ databases">
        <authorList>
            <consortium name="DOE Joint Genome Institute"/>
            <person name="Anderson I."/>
            <person name="Huntemann M."/>
            <person name="Han J."/>
            <person name="Chen A."/>
            <person name="Kyrpides N."/>
            <person name="Mavromatis K."/>
            <person name="Markowitz V."/>
            <person name="Palaniappan K."/>
            <person name="Ivanova N."/>
            <person name="Schaumberg A."/>
            <person name="Pati A."/>
            <person name="Liolios K."/>
            <person name="Nordberg H.P."/>
            <person name="Cantor M.N."/>
            <person name="Hua S.X."/>
            <person name="Woyke T."/>
        </authorList>
    </citation>
    <scope>NUCLEOTIDE SEQUENCE [LARGE SCALE GENOMIC DNA]</scope>
    <source>
        <strain evidence="2 3">DSM 19268</strain>
    </source>
</reference>
<evidence type="ECO:0000313" key="3">
    <source>
        <dbReference type="Proteomes" id="UP000053380"/>
    </source>
</evidence>
<comment type="caution">
    <text evidence="2">The sequence shown here is derived from an EMBL/GenBank/DDBJ whole genome shotgun (WGS) entry which is preliminary data.</text>
</comment>
<dbReference type="Pfam" id="PF10026">
    <property type="entry name" value="DUF2268"/>
    <property type="match status" value="1"/>
</dbReference>
<name>A0A011A146_9BACL</name>
<dbReference type="InterPro" id="IPR018728">
    <property type="entry name" value="DUF2268"/>
</dbReference>